<organism evidence="3 4">
    <name type="scientific">Cytobacillus praedii</name>
    <dbReference type="NCBI Taxonomy" id="1742358"/>
    <lineage>
        <taxon>Bacteria</taxon>
        <taxon>Bacillati</taxon>
        <taxon>Bacillota</taxon>
        <taxon>Bacilli</taxon>
        <taxon>Bacillales</taxon>
        <taxon>Bacillaceae</taxon>
        <taxon>Cytobacillus</taxon>
    </lineage>
</organism>
<dbReference type="GO" id="GO:0016740">
    <property type="term" value="F:transferase activity"/>
    <property type="evidence" value="ECO:0007669"/>
    <property type="project" value="UniProtKB-KW"/>
</dbReference>
<proteinExistence type="predicted"/>
<dbReference type="STRING" id="1742358.GCA_001439605_04118"/>
<evidence type="ECO:0000313" key="3">
    <source>
        <dbReference type="EMBL" id="TCJ02538.1"/>
    </source>
</evidence>
<dbReference type="RefSeq" id="WP_057761849.1">
    <property type="nucleotide sequence ID" value="NZ_LMBX01000004.1"/>
</dbReference>
<evidence type="ECO:0000256" key="1">
    <source>
        <dbReference type="ARBA" id="ARBA00022679"/>
    </source>
</evidence>
<accession>A0A4R1AX78</accession>
<keyword evidence="1" id="KW-0808">Transferase</keyword>
<dbReference type="Pfam" id="PF13427">
    <property type="entry name" value="AadA_C"/>
    <property type="match status" value="1"/>
</dbReference>
<comment type="caution">
    <text evidence="3">The sequence shown here is derived from an EMBL/GenBank/DDBJ whole genome shotgun (WGS) entry which is preliminary data.</text>
</comment>
<dbReference type="SUPFAM" id="SSF81301">
    <property type="entry name" value="Nucleotidyltransferase"/>
    <property type="match status" value="1"/>
</dbReference>
<evidence type="ECO:0000313" key="4">
    <source>
        <dbReference type="Proteomes" id="UP000293846"/>
    </source>
</evidence>
<evidence type="ECO:0000259" key="2">
    <source>
        <dbReference type="Pfam" id="PF13427"/>
    </source>
</evidence>
<dbReference type="Proteomes" id="UP000293846">
    <property type="component" value="Unassembled WGS sequence"/>
</dbReference>
<dbReference type="AlphaFoldDB" id="A0A4R1AX78"/>
<dbReference type="OrthoDB" id="1933376at2"/>
<sequence length="274" mass="31955">MDSRVPLSVQKILSEYLSLYHERIPNTLEGLYLHGSIALNAYIDGSSDIDFVGIIKRHLTEAELKILVDTHRELADKYKQTGMDGCYLLWEEMGKKEAERKKRLYVNEGKVGWDNHAINPVTWWILKDKGINILGPKITSFHFEVDESDLASYVINNMNTYWSNRIKRIERYKGIALLLPNKIVDGEIQWSITGMLRQFYTLKEHDVISKVDAGKFAISYMPKRWHSIIQEAISIREGLNVRYLDSKKQRINDTLQCMKYILDYCNDVYPSQDE</sequence>
<feature type="domain" description="Adenylyltransferase AadA C-terminal" evidence="2">
    <location>
        <begin position="195"/>
        <end position="259"/>
    </location>
</feature>
<gene>
    <name evidence="3" type="ORF">E0Y62_19105</name>
</gene>
<keyword evidence="4" id="KW-1185">Reference proteome</keyword>
<dbReference type="EMBL" id="SJTH01000031">
    <property type="protein sequence ID" value="TCJ02538.1"/>
    <property type="molecule type" value="Genomic_DNA"/>
</dbReference>
<reference evidence="3 4" key="1">
    <citation type="submission" date="2019-03" db="EMBL/GenBank/DDBJ databases">
        <authorList>
            <person name="Jensen L."/>
            <person name="Storgaard J."/>
            <person name="Sulaj E."/>
            <person name="Schramm A."/>
            <person name="Marshall I.P.G."/>
        </authorList>
    </citation>
    <scope>NUCLEOTIDE SEQUENCE [LARGE SCALE GENOMIC DNA]</scope>
    <source>
        <strain evidence="3 4">2017H2G3</strain>
    </source>
</reference>
<dbReference type="InterPro" id="IPR025184">
    <property type="entry name" value="AadA_C"/>
</dbReference>
<dbReference type="InterPro" id="IPR043519">
    <property type="entry name" value="NT_sf"/>
</dbReference>
<protein>
    <submittedName>
        <fullName evidence="3">DUF4111 domain-containing protein</fullName>
    </submittedName>
</protein>
<name>A0A4R1AX78_9BACI</name>